<dbReference type="Pfam" id="PF12706">
    <property type="entry name" value="Lactamase_B_2"/>
    <property type="match status" value="1"/>
</dbReference>
<feature type="region of interest" description="Disordered" evidence="1">
    <location>
        <begin position="532"/>
        <end position="562"/>
    </location>
</feature>
<accession>A0ABU2GKL0</accession>
<evidence type="ECO:0000313" key="3">
    <source>
        <dbReference type="EMBL" id="MDS0300921.1"/>
    </source>
</evidence>
<keyword evidence="4" id="KW-1185">Reference proteome</keyword>
<evidence type="ECO:0000313" key="4">
    <source>
        <dbReference type="Proteomes" id="UP001257060"/>
    </source>
</evidence>
<dbReference type="InterPro" id="IPR036866">
    <property type="entry name" value="RibonucZ/Hydroxyglut_hydro"/>
</dbReference>
<gene>
    <name evidence="3" type="ORF">NDI76_19420</name>
</gene>
<dbReference type="SUPFAM" id="SSF56281">
    <property type="entry name" value="Metallo-hydrolase/oxidoreductase"/>
    <property type="match status" value="1"/>
</dbReference>
<sequence length="753" mass="80711">MSTDIAGDDTQTEHVVSRVSFDHVTLNAGNESMLLRFEYDTRDEVACVLIDAGNHLDLDSCLRSTDTLEAVCLTHAHADHYQSLDSALGGDTRLFTSPATAAILGTVLASAEDSGFVSDPDRILEATTPINGWTDVAPNVRVHPVPAGHTPGAVGFVVRFRDEHGNQDMLFTGDFTLTSAGGYAGFDSDAVSDVESLFLTVATTDDAEDQLTEGITEAIERAHGGATVLVTAAGLQGVHLATLLATVSAELDLDIPVQLVGQAAKIYDDLEYNLDGVHSIHEFANPASCLDHGVVTIAGPDVPTKGSAKRLYGVICDDPNACLVQFVSSNTTPLSGTGPCATFDYCGSMHPSRETLNTIVDAVNPVEVITVHEHGGAGRRYNDLNSCVWSATERSEFTLYENGRWLAPPWTNTKYAWVPDQPVDIGHLVGYQLDDFPLTSIDRSEVDLAQEGVDVDCIRERLHRAQPTDHPTEHCTTPMVDSSDANEKTDSSDAQLYRTTNAEVDATGSLSDNSLAPDGIVSGRAWQNLGADATAADQADTRDANENEQRADAVPQTDEVERGEIDADADQAHADAESDVLAEQTVEDEAESQVLETETDQDEADDESPATPGDSTVAFEIDPLLLAIVRRRVEEQSVETFVIDALHSYLETILRTGEVPEGTTDNLDIDISVGERLGPVLTGAVHDEGYGSVSDAARIALAELLGSDTTTISISEQKLDLRFVTAAIANPDYGFESRHDFADAAVLWSLDDQ</sequence>
<dbReference type="InterPro" id="IPR001279">
    <property type="entry name" value="Metallo-B-lactamas"/>
</dbReference>
<name>A0ABU2GKL0_9EURY</name>
<dbReference type="SMART" id="SM00849">
    <property type="entry name" value="Lactamase_B"/>
    <property type="match status" value="1"/>
</dbReference>
<evidence type="ECO:0000259" key="2">
    <source>
        <dbReference type="SMART" id="SM00849"/>
    </source>
</evidence>
<organism evidence="3 4">
    <name type="scientific">Halogeometricum salsisoli</name>
    <dbReference type="NCBI Taxonomy" id="2950536"/>
    <lineage>
        <taxon>Archaea</taxon>
        <taxon>Methanobacteriati</taxon>
        <taxon>Methanobacteriota</taxon>
        <taxon>Stenosarchaea group</taxon>
        <taxon>Halobacteria</taxon>
        <taxon>Halobacteriales</taxon>
        <taxon>Haloferacaceae</taxon>
        <taxon>Halogeometricum</taxon>
    </lineage>
</organism>
<reference evidence="3 4" key="1">
    <citation type="submission" date="2022-06" db="EMBL/GenBank/DDBJ databases">
        <title>Halogeometricum sp. a new haloarchaeum isolate from saline soil.</title>
        <authorList>
            <person name="Strakova D."/>
            <person name="Galisteo C."/>
            <person name="Sanchez-Porro C."/>
            <person name="Ventosa A."/>
        </authorList>
    </citation>
    <scope>NUCLEOTIDE SEQUENCE [LARGE SCALE GENOMIC DNA]</scope>
    <source>
        <strain evidence="3 4">S1BR25-6</strain>
    </source>
</reference>
<dbReference type="Proteomes" id="UP001257060">
    <property type="component" value="Unassembled WGS sequence"/>
</dbReference>
<evidence type="ECO:0000256" key="1">
    <source>
        <dbReference type="SAM" id="MobiDB-lite"/>
    </source>
</evidence>
<feature type="compositionally biased region" description="Acidic residues" evidence="1">
    <location>
        <begin position="577"/>
        <end position="608"/>
    </location>
</feature>
<feature type="region of interest" description="Disordered" evidence="1">
    <location>
        <begin position="464"/>
        <end position="496"/>
    </location>
</feature>
<proteinExistence type="predicted"/>
<feature type="domain" description="Metallo-beta-lactamase" evidence="2">
    <location>
        <begin position="44"/>
        <end position="223"/>
    </location>
</feature>
<dbReference type="EMBL" id="JAMQOP010000005">
    <property type="protein sequence ID" value="MDS0300921.1"/>
    <property type="molecule type" value="Genomic_DNA"/>
</dbReference>
<dbReference type="PANTHER" id="PTHR23240">
    <property type="entry name" value="DNA CROSS-LINK REPAIR PROTEIN PSO2/SNM1-RELATED"/>
    <property type="match status" value="1"/>
</dbReference>
<feature type="region of interest" description="Disordered" evidence="1">
    <location>
        <begin position="574"/>
        <end position="617"/>
    </location>
</feature>
<dbReference type="RefSeq" id="WP_310925842.1">
    <property type="nucleotide sequence ID" value="NZ_JAMQOP010000005.1"/>
</dbReference>
<comment type="caution">
    <text evidence="3">The sequence shown here is derived from an EMBL/GenBank/DDBJ whole genome shotgun (WGS) entry which is preliminary data.</text>
</comment>
<protein>
    <submittedName>
        <fullName evidence="3">MBL fold metallo-hydrolase</fullName>
    </submittedName>
</protein>
<dbReference type="Gene3D" id="3.60.15.10">
    <property type="entry name" value="Ribonuclease Z/Hydroxyacylglutathione hydrolase-like"/>
    <property type="match status" value="1"/>
</dbReference>
<feature type="compositionally biased region" description="Basic and acidic residues" evidence="1">
    <location>
        <begin position="539"/>
        <end position="551"/>
    </location>
</feature>